<feature type="region of interest" description="Disordered" evidence="1">
    <location>
        <begin position="1"/>
        <end position="61"/>
    </location>
</feature>
<evidence type="ECO:0000313" key="3">
    <source>
        <dbReference type="Proteomes" id="UP000054565"/>
    </source>
</evidence>
<feature type="region of interest" description="Disordered" evidence="1">
    <location>
        <begin position="105"/>
        <end position="124"/>
    </location>
</feature>
<reference evidence="3" key="1">
    <citation type="journal article" date="2010" name="Genome Res.">
        <title>Population genomic sequencing of Coccidioides fungi reveals recent hybridization and transposon control.</title>
        <authorList>
            <person name="Neafsey D.E."/>
            <person name="Barker B.M."/>
            <person name="Sharpton T.J."/>
            <person name="Stajich J.E."/>
            <person name="Park D.J."/>
            <person name="Whiston E."/>
            <person name="Hung C.-Y."/>
            <person name="McMahan C."/>
            <person name="White J."/>
            <person name="Sykes S."/>
            <person name="Heiman D."/>
            <person name="Young S."/>
            <person name="Zeng Q."/>
            <person name="Abouelleil A."/>
            <person name="Aftuck L."/>
            <person name="Bessette D."/>
            <person name="Brown A."/>
            <person name="FitzGerald M."/>
            <person name="Lui A."/>
            <person name="Macdonald J.P."/>
            <person name="Priest M."/>
            <person name="Orbach M.J."/>
            <person name="Galgiani J.N."/>
            <person name="Kirkland T.N."/>
            <person name="Cole G.T."/>
            <person name="Birren B.W."/>
            <person name="Henn M.R."/>
            <person name="Taylor J.W."/>
            <person name="Rounsley S.D."/>
        </authorList>
    </citation>
    <scope>NUCLEOTIDE SEQUENCE [LARGE SCALE GENOMIC DNA]</scope>
    <source>
        <strain evidence="3">RMSCC 2394</strain>
    </source>
</reference>
<feature type="compositionally biased region" description="Basic and acidic residues" evidence="1">
    <location>
        <begin position="34"/>
        <end position="43"/>
    </location>
</feature>
<evidence type="ECO:0000256" key="1">
    <source>
        <dbReference type="SAM" id="MobiDB-lite"/>
    </source>
</evidence>
<dbReference type="Proteomes" id="UP000054565">
    <property type="component" value="Unassembled WGS sequence"/>
</dbReference>
<proteinExistence type="predicted"/>
<protein>
    <submittedName>
        <fullName evidence="2">Uncharacterized protein</fullName>
    </submittedName>
</protein>
<dbReference type="AlphaFoldDB" id="A0A0J6Y2V4"/>
<sequence length="124" mass="13513">MAAPTRAFRPTSAGAQRALVSIRPGPHQPPTKTTKQDDVKTTSDDTSPLPLHPSPHLPLRISLPSSRSAIAIPARRVSSGSQTTSLGMQVLFLSRTFNLVRKCRRRRGGQGPWSTLDPPLKDRD</sequence>
<accession>A0A0J6Y2V4</accession>
<organism evidence="2 3">
    <name type="scientific">Coccidioides immitis RMSCC 2394</name>
    <dbReference type="NCBI Taxonomy" id="404692"/>
    <lineage>
        <taxon>Eukaryota</taxon>
        <taxon>Fungi</taxon>
        <taxon>Dikarya</taxon>
        <taxon>Ascomycota</taxon>
        <taxon>Pezizomycotina</taxon>
        <taxon>Eurotiomycetes</taxon>
        <taxon>Eurotiomycetidae</taxon>
        <taxon>Onygenales</taxon>
        <taxon>Onygenaceae</taxon>
        <taxon>Coccidioides</taxon>
    </lineage>
</organism>
<dbReference type="EMBL" id="DS028093">
    <property type="protein sequence ID" value="KMP02040.1"/>
    <property type="molecule type" value="Genomic_DNA"/>
</dbReference>
<evidence type="ECO:0000313" key="2">
    <source>
        <dbReference type="EMBL" id="KMP02040.1"/>
    </source>
</evidence>
<gene>
    <name evidence="2" type="ORF">CIRG_02179</name>
</gene>
<name>A0A0J6Y2V4_COCIT</name>